<dbReference type="STRING" id="262004.SAMN04489796_103281"/>
<dbReference type="OrthoDB" id="667380at2"/>
<dbReference type="Proteomes" id="UP000199492">
    <property type="component" value="Unassembled WGS sequence"/>
</dbReference>
<protein>
    <recommendedName>
        <fullName evidence="3">Transcription elongation factor, GreA/GreB, C-term</fullName>
    </recommendedName>
</protein>
<gene>
    <name evidence="1" type="ORF">SAMN04489796_103281</name>
</gene>
<accession>A0A1G8DQN6</accession>
<dbReference type="AlphaFoldDB" id="A0A1G8DQN6"/>
<sequence>MNIKTQLLELCTNYADKRVLGYKNEIELIKESIENNDKVSNEEDDSGNSKLLDDLEKNMNYLNDANKMREQLKLVRPNLVSDNAVLGSLVKTDSMTFYIALSLGKVEVEGSEYYIISLASPLGQLLKNRKKEDQFKFNDKSYVIKDVL</sequence>
<dbReference type="EMBL" id="FNCZ01000003">
    <property type="protein sequence ID" value="SDH59983.1"/>
    <property type="molecule type" value="Genomic_DNA"/>
</dbReference>
<dbReference type="RefSeq" id="WP_092467688.1">
    <property type="nucleotide sequence ID" value="NZ_FNCZ01000003.1"/>
</dbReference>
<proteinExistence type="predicted"/>
<evidence type="ECO:0008006" key="3">
    <source>
        <dbReference type="Google" id="ProtNLM"/>
    </source>
</evidence>
<evidence type="ECO:0000313" key="1">
    <source>
        <dbReference type="EMBL" id="SDH59983.1"/>
    </source>
</evidence>
<evidence type="ECO:0000313" key="2">
    <source>
        <dbReference type="Proteomes" id="UP000199492"/>
    </source>
</evidence>
<name>A0A1G8DQN6_9FLAO</name>
<reference evidence="2" key="1">
    <citation type="submission" date="2016-10" db="EMBL/GenBank/DDBJ databases">
        <authorList>
            <person name="Varghese N."/>
            <person name="Submissions S."/>
        </authorList>
    </citation>
    <scope>NUCLEOTIDE SEQUENCE [LARGE SCALE GENOMIC DNA]</scope>
    <source>
        <strain evidence="2">DSM 15363</strain>
    </source>
</reference>
<keyword evidence="2" id="KW-1185">Reference proteome</keyword>
<organism evidence="1 2">
    <name type="scientific">Winogradskyella thalassocola</name>
    <dbReference type="NCBI Taxonomy" id="262004"/>
    <lineage>
        <taxon>Bacteria</taxon>
        <taxon>Pseudomonadati</taxon>
        <taxon>Bacteroidota</taxon>
        <taxon>Flavobacteriia</taxon>
        <taxon>Flavobacteriales</taxon>
        <taxon>Flavobacteriaceae</taxon>
        <taxon>Winogradskyella</taxon>
    </lineage>
</organism>